<dbReference type="Proteomes" id="UP000005666">
    <property type="component" value="Chromosome 2"/>
</dbReference>
<dbReference type="GO" id="GO:0000184">
    <property type="term" value="P:nuclear-transcribed mRNA catabolic process, nonsense-mediated decay"/>
    <property type="evidence" value="ECO:0007669"/>
    <property type="project" value="EnsemblFungi"/>
</dbReference>
<dbReference type="OrthoDB" id="5361617at2759"/>
<dbReference type="GeneID" id="11535017"/>
<dbReference type="EMBL" id="HE612857">
    <property type="protein sequence ID" value="CCE61770.1"/>
    <property type="molecule type" value="Genomic_DNA"/>
</dbReference>
<proteinExistence type="predicted"/>
<dbReference type="AlphaFoldDB" id="G8BQH3"/>
<dbReference type="RefSeq" id="XP_003684204.1">
    <property type="nucleotide sequence ID" value="XM_003684156.1"/>
</dbReference>
<dbReference type="HOGENOM" id="CLU_1273151_0_0_1"/>
<organism evidence="1 2">
    <name type="scientific">Tetrapisispora phaffii (strain ATCC 24235 / CBS 4417 / NBRC 1672 / NRRL Y-8282 / UCD 70-5)</name>
    <name type="common">Yeast</name>
    <name type="synonym">Fabospora phaffii</name>
    <dbReference type="NCBI Taxonomy" id="1071381"/>
    <lineage>
        <taxon>Eukaryota</taxon>
        <taxon>Fungi</taxon>
        <taxon>Dikarya</taxon>
        <taxon>Ascomycota</taxon>
        <taxon>Saccharomycotina</taxon>
        <taxon>Saccharomycetes</taxon>
        <taxon>Saccharomycetales</taxon>
        <taxon>Saccharomycetaceae</taxon>
        <taxon>Tetrapisispora</taxon>
    </lineage>
</organism>
<evidence type="ECO:0008006" key="3">
    <source>
        <dbReference type="Google" id="ProtNLM"/>
    </source>
</evidence>
<keyword evidence="2" id="KW-1185">Reference proteome</keyword>
<gene>
    <name evidence="1" type="primary">TPHA0B00980</name>
    <name evidence="1" type="ordered locus">TPHA_0B00980</name>
</gene>
<protein>
    <recommendedName>
        <fullName evidence="3">PIN domain-containing protein</fullName>
    </recommendedName>
</protein>
<evidence type="ECO:0000313" key="2">
    <source>
        <dbReference type="Proteomes" id="UP000005666"/>
    </source>
</evidence>
<name>G8BQH3_TETPH</name>
<dbReference type="OMA" id="PTYTLKE"/>
<reference evidence="1 2" key="1">
    <citation type="journal article" date="2011" name="Proc. Natl. Acad. Sci. U.S.A.">
        <title>Evolutionary erosion of yeast sex chromosomes by mating-type switching accidents.</title>
        <authorList>
            <person name="Gordon J.L."/>
            <person name="Armisen D."/>
            <person name="Proux-Wera E."/>
            <person name="Oheigeartaigh S.S."/>
            <person name="Byrne K.P."/>
            <person name="Wolfe K.H."/>
        </authorList>
    </citation>
    <scope>NUCLEOTIDE SEQUENCE [LARGE SCALE GENOMIC DNA]</scope>
    <source>
        <strain evidence="2">ATCC 24235 / CBS 4417 / NBRC 1672 / NRRL Y-8282 / UCD 70-5</strain>
    </source>
</reference>
<sequence length="227" mass="26363">MNAYHLILEASAFEKGLGNIKKWCANTSNEVKLSLYIPTFTLKELDFQRYKNKSFIARESLKFIEQVEERNERIKKNQKSNLDIIIEFPDMLDLVLWSEVLELAGSKHEDAFNKLPKRLKNLLKSCIYLCHLSSEFDDDRKWLLVSENHEIQELACICKIPVISVIDADAELSKNMNRREFQLTQNFNKKITESGRTEKNNEGQNVVKTKFDKTVYASRGSGILWAP</sequence>
<dbReference type="KEGG" id="tpf:TPHA_0B00980"/>
<dbReference type="Gene3D" id="3.40.50.1010">
    <property type="entry name" value="5'-nuclease"/>
    <property type="match status" value="1"/>
</dbReference>
<accession>G8BQH3</accession>
<evidence type="ECO:0000313" key="1">
    <source>
        <dbReference type="EMBL" id="CCE61770.1"/>
    </source>
</evidence>
<dbReference type="eggNOG" id="ENOG502RYBU">
    <property type="taxonomic scope" value="Eukaryota"/>
</dbReference>